<dbReference type="EC" id="2.1.1.297" evidence="5"/>
<gene>
    <name evidence="5 8" type="primary">prmC</name>
    <name evidence="8" type="ORF">FM042_00955</name>
</gene>
<dbReference type="Pfam" id="PF17827">
    <property type="entry name" value="PrmC_N"/>
    <property type="match status" value="1"/>
</dbReference>
<dbReference type="InterPro" id="IPR007848">
    <property type="entry name" value="Small_mtfrase_dom"/>
</dbReference>
<dbReference type="GO" id="GO:0003676">
    <property type="term" value="F:nucleic acid binding"/>
    <property type="evidence" value="ECO:0007669"/>
    <property type="project" value="InterPro"/>
</dbReference>
<evidence type="ECO:0000259" key="7">
    <source>
        <dbReference type="Pfam" id="PF17827"/>
    </source>
</evidence>
<keyword evidence="3 5" id="KW-0949">S-adenosyl-L-methionine</keyword>
<evidence type="ECO:0000313" key="9">
    <source>
        <dbReference type="Proteomes" id="UP000320359"/>
    </source>
</evidence>
<dbReference type="HAMAP" id="MF_02126">
    <property type="entry name" value="RF_methyltr_PrmC"/>
    <property type="match status" value="1"/>
</dbReference>
<dbReference type="PANTHER" id="PTHR18895">
    <property type="entry name" value="HEMK METHYLTRANSFERASE"/>
    <property type="match status" value="1"/>
</dbReference>
<dbReference type="FunFam" id="3.40.50.150:FF:000053">
    <property type="entry name" value="Release factor glutamine methyltransferase"/>
    <property type="match status" value="1"/>
</dbReference>
<dbReference type="GO" id="GO:0102559">
    <property type="term" value="F:peptide chain release factor N(5)-glutamine methyltransferase activity"/>
    <property type="evidence" value="ECO:0007669"/>
    <property type="project" value="UniProtKB-EC"/>
</dbReference>
<feature type="binding site" evidence="5">
    <location>
        <position position="175"/>
    </location>
    <ligand>
        <name>S-adenosyl-L-methionine</name>
        <dbReference type="ChEBI" id="CHEBI:59789"/>
    </ligand>
</feature>
<dbReference type="InterPro" id="IPR019874">
    <property type="entry name" value="RF_methyltr_PrmC"/>
</dbReference>
<feature type="binding site" evidence="5">
    <location>
        <position position="147"/>
    </location>
    <ligand>
        <name>S-adenosyl-L-methionine</name>
        <dbReference type="ChEBI" id="CHEBI:59789"/>
    </ligand>
</feature>
<proteinExistence type="inferred from homology"/>
<dbReference type="EMBL" id="VJWL01000001">
    <property type="protein sequence ID" value="TRW49465.1"/>
    <property type="molecule type" value="Genomic_DNA"/>
</dbReference>
<feature type="binding site" evidence="5">
    <location>
        <position position="191"/>
    </location>
    <ligand>
        <name>S-adenosyl-L-methionine</name>
        <dbReference type="ChEBI" id="CHEBI:59789"/>
    </ligand>
</feature>
<dbReference type="PROSITE" id="PS00092">
    <property type="entry name" value="N6_MTASE"/>
    <property type="match status" value="1"/>
</dbReference>
<dbReference type="Gene3D" id="1.10.8.10">
    <property type="entry name" value="DNA helicase RuvA subunit, C-terminal domain"/>
    <property type="match status" value="1"/>
</dbReference>
<accession>A0A552X3A1</accession>
<dbReference type="NCBIfam" id="TIGR00536">
    <property type="entry name" value="hemK_fam"/>
    <property type="match status" value="1"/>
</dbReference>
<dbReference type="AlphaFoldDB" id="A0A552X3A1"/>
<comment type="caution">
    <text evidence="8">The sequence shown here is derived from an EMBL/GenBank/DDBJ whole genome shotgun (WGS) entry which is preliminary data.</text>
</comment>
<dbReference type="CDD" id="cd02440">
    <property type="entry name" value="AdoMet_MTases"/>
    <property type="match status" value="1"/>
</dbReference>
<dbReference type="NCBIfam" id="TIGR03534">
    <property type="entry name" value="RF_mod_PrmC"/>
    <property type="match status" value="1"/>
</dbReference>
<evidence type="ECO:0000256" key="5">
    <source>
        <dbReference type="HAMAP-Rule" id="MF_02126"/>
    </source>
</evidence>
<dbReference type="GO" id="GO:0032259">
    <property type="term" value="P:methylation"/>
    <property type="evidence" value="ECO:0007669"/>
    <property type="project" value="UniProtKB-KW"/>
</dbReference>
<protein>
    <recommendedName>
        <fullName evidence="5">Release factor glutamine methyltransferase</fullName>
        <shortName evidence="5">RF MTase</shortName>
        <ecNumber evidence="5">2.1.1.297</ecNumber>
    </recommendedName>
    <alternativeName>
        <fullName evidence="5">N5-glutamine methyltransferase PrmC</fullName>
    </alternativeName>
    <alternativeName>
        <fullName evidence="5">Protein-(glutamine-N5) MTase PrmC</fullName>
    </alternativeName>
    <alternativeName>
        <fullName evidence="5">Protein-glutamine N-methyltransferase PrmC</fullName>
    </alternativeName>
</protein>
<feature type="binding site" evidence="5">
    <location>
        <begin position="191"/>
        <end position="194"/>
    </location>
    <ligand>
        <name>substrate</name>
    </ligand>
</feature>
<dbReference type="InterPro" id="IPR029063">
    <property type="entry name" value="SAM-dependent_MTases_sf"/>
</dbReference>
<dbReference type="PANTHER" id="PTHR18895:SF74">
    <property type="entry name" value="MTRF1L RELEASE FACTOR GLUTAMINE METHYLTRANSFERASE"/>
    <property type="match status" value="1"/>
</dbReference>
<keyword evidence="2 5" id="KW-0808">Transferase</keyword>
<dbReference type="SUPFAM" id="SSF53335">
    <property type="entry name" value="S-adenosyl-L-methionine-dependent methyltransferases"/>
    <property type="match status" value="1"/>
</dbReference>
<evidence type="ECO:0000256" key="2">
    <source>
        <dbReference type="ARBA" id="ARBA00022679"/>
    </source>
</evidence>
<evidence type="ECO:0000256" key="1">
    <source>
        <dbReference type="ARBA" id="ARBA00022603"/>
    </source>
</evidence>
<evidence type="ECO:0000313" key="8">
    <source>
        <dbReference type="EMBL" id="TRW49465.1"/>
    </source>
</evidence>
<evidence type="ECO:0000256" key="4">
    <source>
        <dbReference type="ARBA" id="ARBA00048391"/>
    </source>
</evidence>
<evidence type="ECO:0000256" key="3">
    <source>
        <dbReference type="ARBA" id="ARBA00022691"/>
    </source>
</evidence>
<dbReference type="InterPro" id="IPR004556">
    <property type="entry name" value="HemK-like"/>
</dbReference>
<sequence length="284" mass="31735">MVGQQFTIAQALAHGRELCVKAGSDTAALDTQLLLMHVMGCDRTYLYTWPDRPLTAEQSVAFQNLLEQRAQGMPIAHVIGMREFWSLPLKVNNSTLIPRPDTEVLVEQALARVQQANADVLELGTGTGAIALALASERPHWHIRAVDRAPDAVILAEENRRRLGFDHVRIETSDWFSAIEPTARFHLIVSNPPYIAHDDEHLTQGDLRFEPHSALVAEQGGYADLAYIIQTAWGFLHPDGWLMLEHGASQSPKVREVFQELGYAHIYTAKDYANLDRVTCGQRP</sequence>
<organism evidence="8 9">
    <name type="scientific">Aliidiomarina halalkaliphila</name>
    <dbReference type="NCBI Taxonomy" id="2593535"/>
    <lineage>
        <taxon>Bacteria</taxon>
        <taxon>Pseudomonadati</taxon>
        <taxon>Pseudomonadota</taxon>
        <taxon>Gammaproteobacteria</taxon>
        <taxon>Alteromonadales</taxon>
        <taxon>Idiomarinaceae</taxon>
        <taxon>Aliidiomarina</taxon>
    </lineage>
</organism>
<keyword evidence="9" id="KW-1185">Reference proteome</keyword>
<dbReference type="InterPro" id="IPR002052">
    <property type="entry name" value="DNA_methylase_N6_adenine_CS"/>
</dbReference>
<comment type="similarity">
    <text evidence="5">Belongs to the protein N5-glutamine methyltransferase family. PrmC subfamily.</text>
</comment>
<dbReference type="InterPro" id="IPR040758">
    <property type="entry name" value="PrmC_N"/>
</dbReference>
<name>A0A552X3A1_9GAMM</name>
<comment type="catalytic activity">
    <reaction evidence="4 5">
        <text>L-glutaminyl-[peptide chain release factor] + S-adenosyl-L-methionine = N(5)-methyl-L-glutaminyl-[peptide chain release factor] + S-adenosyl-L-homocysteine + H(+)</text>
        <dbReference type="Rhea" id="RHEA:42896"/>
        <dbReference type="Rhea" id="RHEA-COMP:10271"/>
        <dbReference type="Rhea" id="RHEA-COMP:10272"/>
        <dbReference type="ChEBI" id="CHEBI:15378"/>
        <dbReference type="ChEBI" id="CHEBI:30011"/>
        <dbReference type="ChEBI" id="CHEBI:57856"/>
        <dbReference type="ChEBI" id="CHEBI:59789"/>
        <dbReference type="ChEBI" id="CHEBI:61891"/>
        <dbReference type="EC" id="2.1.1.297"/>
    </reaction>
</comment>
<dbReference type="RefSeq" id="WP_143233887.1">
    <property type="nucleotide sequence ID" value="NZ_VJWL01000001.1"/>
</dbReference>
<dbReference type="OrthoDB" id="9800643at2"/>
<feature type="domain" description="Methyltransferase small" evidence="6">
    <location>
        <begin position="103"/>
        <end position="201"/>
    </location>
</feature>
<dbReference type="Gene3D" id="3.40.50.150">
    <property type="entry name" value="Vaccinia Virus protein VP39"/>
    <property type="match status" value="1"/>
</dbReference>
<reference evidence="8 9" key="1">
    <citation type="submission" date="2019-07" db="EMBL/GenBank/DDBJ databases">
        <authorList>
            <person name="Yang M."/>
            <person name="Zhao D."/>
            <person name="Xiang H."/>
        </authorList>
    </citation>
    <scope>NUCLEOTIDE SEQUENCE [LARGE SCALE GENOMIC DNA]</scope>
    <source>
        <strain evidence="8 9">IM1326</strain>
    </source>
</reference>
<dbReference type="InterPro" id="IPR050320">
    <property type="entry name" value="N5-glutamine_MTase"/>
</dbReference>
<dbReference type="Pfam" id="PF05175">
    <property type="entry name" value="MTS"/>
    <property type="match status" value="1"/>
</dbReference>
<keyword evidence="1 5" id="KW-0489">Methyltransferase</keyword>
<evidence type="ECO:0000259" key="6">
    <source>
        <dbReference type="Pfam" id="PF05175"/>
    </source>
</evidence>
<dbReference type="Proteomes" id="UP000320359">
    <property type="component" value="Unassembled WGS sequence"/>
</dbReference>
<feature type="domain" description="Release factor glutamine methyltransferase N-terminal" evidence="7">
    <location>
        <begin position="10"/>
        <end position="80"/>
    </location>
</feature>
<feature type="binding site" evidence="5">
    <location>
        <begin position="124"/>
        <end position="128"/>
    </location>
    <ligand>
        <name>S-adenosyl-L-methionine</name>
        <dbReference type="ChEBI" id="CHEBI:59789"/>
    </ligand>
</feature>
<comment type="function">
    <text evidence="5">Methylates the class 1 translation termination release factors RF1/PrfA and RF2/PrfB on the glutamine residue of the universally conserved GGQ motif.</text>
</comment>